<evidence type="ECO:0000256" key="1">
    <source>
        <dbReference type="SAM" id="MobiDB-lite"/>
    </source>
</evidence>
<dbReference type="AlphaFoldDB" id="A0A8S3QHU9"/>
<accession>A0A8S3QHU9</accession>
<dbReference type="Proteomes" id="UP000683360">
    <property type="component" value="Unassembled WGS sequence"/>
</dbReference>
<keyword evidence="3" id="KW-1185">Reference proteome</keyword>
<evidence type="ECO:0000313" key="3">
    <source>
        <dbReference type="Proteomes" id="UP000683360"/>
    </source>
</evidence>
<organism evidence="2 3">
    <name type="scientific">Mytilus edulis</name>
    <name type="common">Blue mussel</name>
    <dbReference type="NCBI Taxonomy" id="6550"/>
    <lineage>
        <taxon>Eukaryota</taxon>
        <taxon>Metazoa</taxon>
        <taxon>Spiralia</taxon>
        <taxon>Lophotrochozoa</taxon>
        <taxon>Mollusca</taxon>
        <taxon>Bivalvia</taxon>
        <taxon>Autobranchia</taxon>
        <taxon>Pteriomorphia</taxon>
        <taxon>Mytilida</taxon>
        <taxon>Mytiloidea</taxon>
        <taxon>Mytilidae</taxon>
        <taxon>Mytilinae</taxon>
        <taxon>Mytilus</taxon>
    </lineage>
</organism>
<gene>
    <name evidence="2" type="ORF">MEDL_10064</name>
</gene>
<proteinExistence type="predicted"/>
<feature type="region of interest" description="Disordered" evidence="1">
    <location>
        <begin position="69"/>
        <end position="146"/>
    </location>
</feature>
<feature type="compositionally biased region" description="Basic and acidic residues" evidence="1">
    <location>
        <begin position="11"/>
        <end position="37"/>
    </location>
</feature>
<feature type="region of interest" description="Disordered" evidence="1">
    <location>
        <begin position="1"/>
        <end position="41"/>
    </location>
</feature>
<sequence length="182" mass="19895">MKVGDRTQYYVERREQTDLKVVDDSPNNQDRKKDKSYDIPTTVKGATSLLLPGQDGYVSLGDSLYNNDPTSSVYNGNQTDTSESNNSTEHFMPNSSENIPTPSLLGSLETTHDSTNSKESYSTGGGVAPKSDTGEDHIGNNKRGPVLNLTEKKNEACTERPVGTENCSNFEITFINTKYQGG</sequence>
<reference evidence="2" key="1">
    <citation type="submission" date="2021-03" db="EMBL/GenBank/DDBJ databases">
        <authorList>
            <person name="Bekaert M."/>
        </authorList>
    </citation>
    <scope>NUCLEOTIDE SEQUENCE</scope>
</reference>
<evidence type="ECO:0000313" key="2">
    <source>
        <dbReference type="EMBL" id="CAG2195106.1"/>
    </source>
</evidence>
<name>A0A8S3QHU9_MYTED</name>
<feature type="compositionally biased region" description="Polar residues" evidence="1">
    <location>
        <begin position="69"/>
        <end position="101"/>
    </location>
</feature>
<protein>
    <submittedName>
        <fullName evidence="2">Uncharacterized protein</fullName>
    </submittedName>
</protein>
<comment type="caution">
    <text evidence="2">The sequence shown here is derived from an EMBL/GenBank/DDBJ whole genome shotgun (WGS) entry which is preliminary data.</text>
</comment>
<dbReference type="EMBL" id="CAJPWZ010000505">
    <property type="protein sequence ID" value="CAG2195106.1"/>
    <property type="molecule type" value="Genomic_DNA"/>
</dbReference>